<accession>A0A0H3AIU8</accession>
<protein>
    <submittedName>
        <fullName evidence="1">Uncharacterized protein</fullName>
    </submittedName>
</protein>
<name>A0A0H3AIU8_VIBC3</name>
<dbReference type="EMBL" id="CP000627">
    <property type="protein sequence ID" value="ABQ21049.1"/>
    <property type="molecule type" value="Genomic_DNA"/>
</dbReference>
<proteinExistence type="predicted"/>
<dbReference type="PATRIC" id="fig|345073.21.peg.1536"/>
<dbReference type="AlphaFoldDB" id="A0A0H3AIU8"/>
<dbReference type="Proteomes" id="UP000000249">
    <property type="component" value="Chromosome 1"/>
</dbReference>
<sequence>MTKYVRLNNVGAAWIKSTREKMFLVRIMYVEKVKTTKHKPSLTAWFFYFYIPKTS</sequence>
<gene>
    <name evidence="2" type="ordered locus">VC0395_A1077</name>
    <name evidence="1" type="ordered locus">VC0395_A1082</name>
</gene>
<dbReference type="KEGG" id="vcr:VC395_1594a"/>
<dbReference type="KEGG" id="vcr:VC395_1589"/>
<dbReference type="KEGG" id="vco:VC0395_A1082"/>
<evidence type="ECO:0000313" key="2">
    <source>
        <dbReference type="EMBL" id="ABQ22026.1"/>
    </source>
</evidence>
<dbReference type="KEGG" id="vco:VC0395_A1077"/>
<evidence type="ECO:0000313" key="1">
    <source>
        <dbReference type="EMBL" id="ABQ21049.1"/>
    </source>
</evidence>
<dbReference type="EMBL" id="CP000627">
    <property type="protein sequence ID" value="ABQ22026.1"/>
    <property type="molecule type" value="Genomic_DNA"/>
</dbReference>
<organism evidence="1 3">
    <name type="scientific">Vibrio cholerae serotype O1 (strain ATCC 39541 / Classical Ogawa 395 / O395)</name>
    <dbReference type="NCBI Taxonomy" id="345073"/>
    <lineage>
        <taxon>Bacteria</taxon>
        <taxon>Pseudomonadati</taxon>
        <taxon>Pseudomonadota</taxon>
        <taxon>Gammaproteobacteria</taxon>
        <taxon>Vibrionales</taxon>
        <taxon>Vibrionaceae</taxon>
        <taxon>Vibrio</taxon>
    </lineage>
</organism>
<evidence type="ECO:0000313" key="3">
    <source>
        <dbReference type="Proteomes" id="UP000000249"/>
    </source>
</evidence>
<reference evidence="1 3" key="1">
    <citation type="submission" date="2007-03" db="EMBL/GenBank/DDBJ databases">
        <authorList>
            <person name="Heidelberg J."/>
        </authorList>
    </citation>
    <scope>NUCLEOTIDE SEQUENCE [LARGE SCALE GENOMIC DNA]</scope>
    <source>
        <strain evidence="3">ATCC 39541 / Classical Ogawa 395 / O395</strain>
        <strain evidence="1">O395</strain>
    </source>
</reference>